<dbReference type="InterPro" id="IPR011030">
    <property type="entry name" value="Lipovitellin_superhlx_dom"/>
</dbReference>
<gene>
    <name evidence="13" type="ORF">KUF71_015552</name>
</gene>
<dbReference type="InterPro" id="IPR009454">
    <property type="entry name" value="Lipid_transpt_open_b-sht"/>
</dbReference>
<keyword evidence="14" id="KW-1185">Reference proteome</keyword>
<dbReference type="GO" id="GO:0005319">
    <property type="term" value="F:lipid transporter activity"/>
    <property type="evidence" value="ECO:0007669"/>
    <property type="project" value="InterPro"/>
</dbReference>
<dbReference type="Proteomes" id="UP001219518">
    <property type="component" value="Unassembled WGS sequence"/>
</dbReference>
<evidence type="ECO:0000256" key="3">
    <source>
        <dbReference type="ARBA" id="ARBA00022525"/>
    </source>
</evidence>
<reference evidence="13" key="2">
    <citation type="journal article" date="2023" name="BMC Genomics">
        <title>Pest status, molecular evolution, and epigenetic factors derived from the genome assembly of Frankliniella fusca, a thysanopteran phytovirus vector.</title>
        <authorList>
            <person name="Catto M.A."/>
            <person name="Labadie P.E."/>
            <person name="Jacobson A.L."/>
            <person name="Kennedy G.G."/>
            <person name="Srinivasan R."/>
            <person name="Hunt B.G."/>
        </authorList>
    </citation>
    <scope>NUCLEOTIDE SEQUENCE</scope>
    <source>
        <strain evidence="13">PL_HMW_Pooled</strain>
    </source>
</reference>
<dbReference type="PANTHER" id="PTHR23345:SF15">
    <property type="entry name" value="VITELLOGENIN 1-RELATED"/>
    <property type="match status" value="1"/>
</dbReference>
<dbReference type="Gene3D" id="2.20.50.20">
    <property type="entry name" value="Lipovitellin. Chain A, domain 3"/>
    <property type="match status" value="1"/>
</dbReference>
<dbReference type="SMART" id="SM00638">
    <property type="entry name" value="LPD_N"/>
    <property type="match status" value="1"/>
</dbReference>
<evidence type="ECO:0000256" key="8">
    <source>
        <dbReference type="ARBA" id="ARBA00023157"/>
    </source>
</evidence>
<comment type="caution">
    <text evidence="10">Lacks conserved residue(s) required for the propagation of feature annotation.</text>
</comment>
<accession>A0AAE1HTQ0</accession>
<dbReference type="GO" id="GO:0005576">
    <property type="term" value="C:extracellular region"/>
    <property type="evidence" value="ECO:0007669"/>
    <property type="project" value="UniProtKB-SubCell"/>
</dbReference>
<dbReference type="SMART" id="SM01169">
    <property type="entry name" value="DUF1943"/>
    <property type="match status" value="1"/>
</dbReference>
<dbReference type="PANTHER" id="PTHR23345">
    <property type="entry name" value="VITELLOGENIN-RELATED"/>
    <property type="match status" value="1"/>
</dbReference>
<organism evidence="13 14">
    <name type="scientific">Frankliniella fusca</name>
    <dbReference type="NCBI Taxonomy" id="407009"/>
    <lineage>
        <taxon>Eukaryota</taxon>
        <taxon>Metazoa</taxon>
        <taxon>Ecdysozoa</taxon>
        <taxon>Arthropoda</taxon>
        <taxon>Hexapoda</taxon>
        <taxon>Insecta</taxon>
        <taxon>Pterygota</taxon>
        <taxon>Neoptera</taxon>
        <taxon>Paraneoptera</taxon>
        <taxon>Thysanoptera</taxon>
        <taxon>Terebrantia</taxon>
        <taxon>Thripoidea</taxon>
        <taxon>Thripidae</taxon>
        <taxon>Frankliniella</taxon>
    </lineage>
</organism>
<evidence type="ECO:0000313" key="13">
    <source>
        <dbReference type="EMBL" id="KAK3927268.1"/>
    </source>
</evidence>
<comment type="subcellular location">
    <subcellularLocation>
        <location evidence="1">Secreted</location>
    </subcellularLocation>
</comment>
<dbReference type="SMART" id="SM00832">
    <property type="entry name" value="C8"/>
    <property type="match status" value="1"/>
</dbReference>
<dbReference type="GO" id="GO:0008289">
    <property type="term" value="F:lipid binding"/>
    <property type="evidence" value="ECO:0007669"/>
    <property type="project" value="UniProtKB-KW"/>
</dbReference>
<comment type="caution">
    <text evidence="13">The sequence shown here is derived from an EMBL/GenBank/DDBJ whole genome shotgun (WGS) entry which is preliminary data.</text>
</comment>
<dbReference type="EMBL" id="JAHWGI010001285">
    <property type="protein sequence ID" value="KAK3927268.1"/>
    <property type="molecule type" value="Genomic_DNA"/>
</dbReference>
<dbReference type="SUPFAM" id="SSF56968">
    <property type="entry name" value="Lipovitellin-phosvitin complex, beta-sheet shell regions"/>
    <property type="match status" value="2"/>
</dbReference>
<evidence type="ECO:0000256" key="2">
    <source>
        <dbReference type="ARBA" id="ARBA00022448"/>
    </source>
</evidence>
<evidence type="ECO:0000259" key="12">
    <source>
        <dbReference type="PROSITE" id="PS51233"/>
    </source>
</evidence>
<feature type="domain" description="Vitellogenin" evidence="11">
    <location>
        <begin position="43"/>
        <end position="682"/>
    </location>
</feature>
<evidence type="ECO:0000313" key="14">
    <source>
        <dbReference type="Proteomes" id="UP001219518"/>
    </source>
</evidence>
<dbReference type="PROSITE" id="PS51233">
    <property type="entry name" value="VWFD"/>
    <property type="match status" value="1"/>
</dbReference>
<keyword evidence="7" id="KW-0446">Lipid-binding</keyword>
<dbReference type="InterPro" id="IPR001846">
    <property type="entry name" value="VWF_type-D"/>
</dbReference>
<name>A0AAE1HTQ0_9NEOP</name>
<dbReference type="InterPro" id="IPR015816">
    <property type="entry name" value="Vitellinogen_b-sht_N"/>
</dbReference>
<dbReference type="Pfam" id="PF09172">
    <property type="entry name" value="Vit_open_b-sht"/>
    <property type="match status" value="1"/>
</dbReference>
<keyword evidence="2" id="KW-0813">Transport</keyword>
<dbReference type="GO" id="GO:0045735">
    <property type="term" value="F:nutrient reservoir activity"/>
    <property type="evidence" value="ECO:0007669"/>
    <property type="project" value="UniProtKB-KW"/>
</dbReference>
<keyword evidence="5" id="KW-0758">Storage protein</keyword>
<evidence type="ECO:0000256" key="10">
    <source>
        <dbReference type="PROSITE-ProRule" id="PRU00557"/>
    </source>
</evidence>
<feature type="non-terminal residue" evidence="13">
    <location>
        <position position="1"/>
    </location>
</feature>
<dbReference type="SUPFAM" id="SSF48431">
    <property type="entry name" value="Lipovitellin-phosvitin complex, superhelical domain"/>
    <property type="match status" value="1"/>
</dbReference>
<dbReference type="Pfam" id="PF08742">
    <property type="entry name" value="C8"/>
    <property type="match status" value="1"/>
</dbReference>
<dbReference type="InterPro" id="IPR015819">
    <property type="entry name" value="Lipid_transp_b-sht_shell"/>
</dbReference>
<evidence type="ECO:0000256" key="5">
    <source>
        <dbReference type="ARBA" id="ARBA00022761"/>
    </source>
</evidence>
<feature type="domain" description="VWFD" evidence="12">
    <location>
        <begin position="5798"/>
        <end position="5970"/>
    </location>
</feature>
<dbReference type="InterPro" id="IPR050733">
    <property type="entry name" value="Vitellogenin/Apolipophorin"/>
</dbReference>
<keyword evidence="8" id="KW-1015">Disulfide bond</keyword>
<reference evidence="13" key="1">
    <citation type="submission" date="2021-07" db="EMBL/GenBank/DDBJ databases">
        <authorList>
            <person name="Catto M.A."/>
            <person name="Jacobson A."/>
            <person name="Kennedy G."/>
            <person name="Labadie P."/>
            <person name="Hunt B.G."/>
            <person name="Srinivasan R."/>
        </authorList>
    </citation>
    <scope>NUCLEOTIDE SEQUENCE</scope>
    <source>
        <strain evidence="13">PL_HMW_Pooled</strain>
        <tissue evidence="13">Head</tissue>
    </source>
</reference>
<dbReference type="InterPro" id="IPR014853">
    <property type="entry name" value="VWF/SSPO/ZAN-like_Cys-rich_dom"/>
</dbReference>
<dbReference type="FunFam" id="2.20.50.20:FF:000007">
    <property type="entry name" value="von Willebrand factor type D domaincontaining protein"/>
    <property type="match status" value="1"/>
</dbReference>
<evidence type="ECO:0000256" key="4">
    <source>
        <dbReference type="ARBA" id="ARBA00022729"/>
    </source>
</evidence>
<evidence type="ECO:0000256" key="6">
    <source>
        <dbReference type="ARBA" id="ARBA00023055"/>
    </source>
</evidence>
<evidence type="ECO:0000256" key="7">
    <source>
        <dbReference type="ARBA" id="ARBA00023121"/>
    </source>
</evidence>
<evidence type="ECO:0000256" key="9">
    <source>
        <dbReference type="ARBA" id="ARBA00023180"/>
    </source>
</evidence>
<dbReference type="InterPro" id="IPR015255">
    <property type="entry name" value="Vitellinogen_open_b-sht"/>
</dbReference>
<dbReference type="Gene3D" id="2.30.230.10">
    <property type="entry name" value="Lipovitellin, beta-sheet shell regions, chain A"/>
    <property type="match status" value="1"/>
</dbReference>
<keyword evidence="3" id="KW-0964">Secreted</keyword>
<dbReference type="InterPro" id="IPR015817">
    <property type="entry name" value="Vitellinogen_open_b-sht_sub1"/>
</dbReference>
<sequence length="6418" mass="711580">SPRPDVYALLSTGPAALSSSDKGTPRCAAYCKQETDKISKFKYSPGTTYQYRYETLTETRVAGTGPEASRLHLSAWAEITPITLCDFVLRLRDVELLESSLDDASTREAAAGAAEFKKQLEAQPLRFAFQDGVVDELCPAQADPVWALNIKRGVLSAFQNAMPDFRIDSTVYETDVTGTCETHYAHDGVRDDNLLMIKTKNLAACAHRMDHYLSVQSTHYTSAGSALPLLRSNHTCRLALSYGGHLREAVCTETHVFRPFSSGESGARTDVTQKLTLVQTVTAEDAADDDGADLMAAEPRRAAEDAAEDEIARRTTLLFEHEDAAAANVPEGTAPLEAVTLTLASLATRTQDGVDKESAAMFARLVADLRGLKLDDLSKLFDKTEDTRQRRFLLDALPLVATAESLEAMLALWRSEELSGQEMDSWLASIPFQARAKPDMITALLPLLDGLPRPRALLAVSALVHRVCEGRADCPAEVAEVAVVVSRLERLLGADCRALGRGETDMVLLALRALGNAGVVSSPSVLARCYESTSNPLEVRLAALQAWRRAPCESHPTAAFLKLYTEQRLDVELRIAAYLAAMRCPSPSTLRVVKDVLYAEEVNQVASFVWTHLTNLQETASPWKQNLRELVESDFLKNKFKTDVRKFSRNYEGSLFFDKINAGVTAESNVIFSPQSYLPRSANLNLTVDVFGESVNLFELGARLEGFESVVEGLFAKGGAFPDEGVQAMLQNLRSGPSPTADAENSIAKLSSAFDARHRLPQEPHGELYARVFGNEMHYSRFHGLQELAENTDSFAHPMRTLLALLRRSEVDVTKSFVFLDAAYTLPTASGMPLELTANGSATLGLQVGHTVMDSVRRVVPPIYPRARIRNNIPPSPLLLQVRGRLDLSEMLSRRAALVEGRVAPSAALQVVANMGVNAHVTRTGLRTVSTLHSNTYLDGRVRVDGAKLVEVSLHTPRERVDVVEVTSRLYLLHREQPRELAGVTEDREETQGCTSATAATVTGMQLCGALSYANASRFPDAPYFPLTGPFNLSVGLLRTDTFEAYKFIYKLEHDHPTDASTPVSWSATFDTPGSRVNRRLRGSLWLDARQLSARAQLASPWAALEVSAKANLARDKRSLDVTVAKDGRELLALAASCVQTAGSRLEPTMSVAWQRRPLLHMRGAVSYVTNVKYSADLTVGGLTDKPVALSADLSRSGHKWDLTASARAADLGLEAGLQGSARWSPPSVVSAKITANYKVGSAAKAHDLGLSAKYQSNDKGTLSRKSASFNLQMTQWPQYNVVASVDAQRADRYWESSEQLGLGDTVWSAQQLYRNRHPNDHADLALKATLACPKKGVDYRLDLQHLTTDSSLSSHALLQYSRDVRWNALLEYGVTQRAADTSAAAGLTVYRLNAQLACPWRLLDLRADVAQHSRGRYQANAHGRYEVTVPNGPNVQHELVVNGSYVDNSTAVSLHHTLELDASFPKSAASSWAAPLRVTGAIVAANGRSRQWLLVERAGAKYRVDVDYTKNKYHVVDVVLRLDDKGYKGRLAVLNEATEKGVTIDLQFTKRFVLDTKISCDGEKHIVSVEMFWDKDVDPSKRVALHAEADSESNQAELAFPDQYIKLHVTKLPNGFTSVLEWTEGDRITLNTEWLLAADGGRVSARLTTPFQGYKLQTLAALYALEDNSTDARVDLTWRDQMLSVSVLAETLEGGLRATTQVTSSLAVLRNVTLAVAHTDVKNGTSRDMLSRAALDYNGRRTAAEAHLLATNIGVSGTASFVSPFELARSLSAKFALENDVYGDRGELEVSWAPERRAGAQFELMLGRNPHALLQIVTPFEGYEVSAAEFLYSTTASNVNLDLRAEFNRKAVSMALEGQRVDAHLKGKAEVKTPYTEPVRLTAEHSTKIGKIREVLRVAYAGRDVVDVDVGGDIQFPAFIDVTGKVSVPGHRIETVILSQVDSVGLTTELSGKWNKDTVSLRVENSLQRKDDATLTIDHKMTLGGSVLPRELVVALHHRYKTDAFYITNLALPGGIFLAHSLTLEDKTHWENSITVTTPSKTGTIVNAHSLSFDGTELEHTMTATFNGKKSKAALTYTKYSAGYIKSLEAAITTPISEPIKLKLDLPFEARNTCRPRVVLNYKDKTISAVSLVRFSEEGAHFDLQFDAPFCPPVRVDADVDLKKTPMTTRMMVTWEGKEMEIEASGELSKLKSGFAVRMNRPDLGMDVFQVGGKYDLMSPVKAAELSIGIDGREWFVRGSGGALPDKFQGNFQYHLPISEWDDMRLEGDIDLTKPTKLAVVSFHRANTHLILSGSAVIDRNAPRLSLSLDSKLPGINSADFLASYNKNDGNAHTVEVSYGQADFDVKLTGNLTTNDLSGLANIELLSPIKGHERMSMNFDYDLKGRHQKVIFKATRNDWVVVFDGMSNLDERGEGEASLQLNLPYEGVEELMIKLKQELDREKRSVNVVLTNNDKAVSLSGNVVTPDEGGVTISAALVTPFEGFQSIGGHLNVTSPHLQQKWASVSLHRNEFHFKASGQMNIQRLKSSGSITVTTPLDGYEGFESEFQYDVTGDVKSGRAEHRTVGGRTNTLQFTSKATSAKSGQAQAEVNLPSFGIPKIDVEGKFDCRGTSKNAEFEVLLDRAEKILSAKIEMEKTKLKAWFVTPKDGFKDVFVSGSVTSENDKRVIVVQVKNNNADSTLNIRANLQKYTSDITIDVGTPFEEWQTIQLAAQYDFISLKKVALFKLTKNGENIFDTSAQALLEWKSGEADIKLSTSFLDFSSLAYKGSYDFTEDYSAGISREKDGVSQALTGRLSLQDNGADVKVQTPFEGYEDVTLAGRYSGGEEKSAAISLETNGKKKSFEIAITNKNQIAKINMKTPAKDFETVSIVLNYGGLLKKSKSYSVDLAIKANEKTFLRTGGILNLNWESKIHLDAVVDIPLLGGYFDDLSVDFVLLPGLPPRMLRLILKNRGDTTLEMKSDIFNTYNGGFTATSYLLHEQTERKGKLEFYPREILIRGSYAANDRVVLSGEFLFDSTDNKINVEVKSPFESYEHVGLGWKHGKNYAQAWMKTPIQELEDLKAYGEFNIKEASNSSVKLSASRNDNIFDLDILIRYGYEFGDSHIAVRTSLKNYEKCLLGVKYDVKSPRKSATVRIERDENIYSISGDILVSGLIGDAVISVKTPHDGYKDVRIEGSYDFDKRGHKKVTLVGDFEDKRCINARFSFTYGGSKSSIEIISETPLPFATFSVIGDYDYAAQTNTWNINSSIKMGGVSAEVNSVIVKNKEGNLIVAYATQNEAKRVKVDWQLENGLKHKKAAFSVDMGTGRKIEAVASMYLDGFKNVETEVTITSLNSQTYSLTAQWNMARSNVIAGNIGLQWGPGKEIKLEGDLEIGESKKPVKLGLTLTSPFQNLENVRFSSIVTYENELILTSALEWDPTKRILLNSMFSHSPLHTKSKVEFTTPFTPPLLFTLKQDQAGLLEALFQLGDDKYELKGNVAQYSTRHLEVEFTLTTPQVGLSFLKLSGTYNLDGGVKLAKASFTKEAETAAIYLSFKAEKKQHSAKLAVTALDGREWEVSGMLNRTKGLESNAVVQWNGHDRVEIALEWIPTRLLFESKTPFKGFKSLKAVYLLDLSASSKKGQLNAQKENDEIDINFNVDLSKSDVVNFDIGLKTPFTEFVSASGTYKESDGHHVVMHVKDKRKQTKVEGKLRYDKKENQLDLHFESSKDEYKGLDIRAGYSFNGANGNKHAHLNMRVGETTVKSKVEGGLKSDSIYASLKIDSSIPSIKTVEAGINLHKNPSGFLRGILNYLRNDALYQIKGTGNYVPGNVRLQLGLEMPGKKIDNVFVIARNNNKSVNFVVGTQASKFEFEGTYDLAGPLYSVNATLKSPYIKVLEHVAVRTVVDTENLTGFFLGQWSPTEKAIAQASVRANKLLVKLETPFKRWETVQLSGEYTRNDLSVYDLESHANWNEFEIKLTGSLNSEPSDFGVKGHLEWSGNQKIDLDAKVQVEGGENLNNIQCKFRLYTPFSQMNRMELDFALDMSNKGQLKSRLALVTPFEMLPELRSTLVLRNDDYRQMSGLIEATALGREMRVGANISNDALQNVHLKLQVLIPFLEVPPITVEGSLNQREWRSVDSQIKVVLPKNTYHVGGNYRLEGLNLEAKCILTTPVINTELSFGGNLDYENLDKVKVQAYFGSNNISINYELKETAITGSINLNVPAFKVRVASLELKGQITPSIQAFVSYNCQQHSGSLSLSMDHKPDSLSTRVDLDLPDWLGSTRRTLQVSLKFPENSYSALITFESTVKHLLSVSLVNNKDTLEVGGHTSGPVLGEKNAEMKLEKNWGKLSVNLNDILLVDKNKNIGSITLKYKQMAHKIQYLIDNSKGMGGSIEMESPLIKAQKMTVNGNFVQEQNRVFAEIDCIIGAANHRGSLTLALAEDGKSTNTKLEVVSVGELIFGLDADASYDNSYSRAALSVQLKDTEHRVTIRHKRTLPLDSKLVVVTPLIGTQVFQAVLTTGADSILAYAGMGEDVTEHFVLLEAALKREKGQAHLNFKAPLVPFIRLLSFNTEFVVENSRNIKMNLGVDFKSDYANLQVLSLFSLNSTEMLAILNLQTPIEGLESLQASARIPLVLTKDMDAHVRATMPSGATYATHALFQNMPDRLEMSIGAQCKKRKLGAAFKLVYGPVYALEAEVNTPFQPYKHYRLDLKGQKSLIDGNDIVNYVEWNEQRIELRYSMLAASRKFETSVQLTTPFVTYERYALSLMIENNNRKALSIKISHPQLKQDLVVEFDYTFNGMSNVNLIARVTADIHPSFESASLLFGNKLNAANRSYTGLLFARYNKEEFSFSAEGMLKPGLLMSEIQANVNEKQLYFQAKGGVIDELIEVSLQLETPFEVIRDAEIFLQATNKKLVGTEARIVHNTHEYLGISIRRDESNVSTFEVRNSWRPVSASYLFAVAPEVNVVVEVCWDMNAKDDSIIRYAMHTPNWSESRREFTSTLQVPTRVMSVSGVLEKSLTRREIGMEMSIERDEVYGLSFAQDRDISPDDNTARFQSRGILRLPRRTLEVYRNVEVISEGNQLKVKRDGTEFLWDAAQDRDKKILLLVVRDSGSGEFRLHHAALEHDLVLRYKHGLHQVRAELEYSGQPEDMVVVEGGYKDEDGHLLTSLLVRHDASSVDVRVKMAGVNTPEKSTGLLNVKYLDRRTGQDRVLEVRTEVQHTQPAFEAGIFTNENKIIVNGKLWSRGTGSYRGMAASIQMNQRDPLSIKAHLNAIDDSPSINVDVQYGESRTYTLFAGMPNHREIKASAKHNLFGSQTIDGLFAMKLNTSKLFWTRASWRPGVMDELQTAVFQDYNDLLLASAAIYDGFTDFLREDVGDKWEMIYPKVISTLDVVIEYNNEEKEAIARDFPNILSKLKTHFEHNDFFVKDIWNFFSSTASMASSGASCVTNHTMELLDAAYSAFKGFTSMLMDILYFDVSGILDVIPVIKSLGQNAMVHWNATLTDLAALRNATHLWTRKVLRSAHDTLARLEDSVTDQMAAWDAFVEDVRRRVERAVVPALLTAQDVFLYINYHVTQIQEHISAFVEAVKTHLLSMDEVRELLSLYSQYASWLEDFHIQDYFDRWLAELSDTAEWVVRDLRQTYSDYKAYFDALYDAAFGRYEALNKLPPVAYVRKLAGKVYQKALWAWRYYDVTKEIGEGLLWLLHQVEVGLMDLVNHMDASSSASPTLEPSSSLILDKDKGLFEYTQTLPIHWHGFDRLPEFQELSPYRVAAEQTADISSLDKYRYYLLDALNEYRAGIKLSRFLPPYGATAMLVGRHHFMTFDKQFYDFAGECSYLLTSDFVNSKFSAIVNYEISNRKVQKKSLTVLSDGHSIEITANHRILVDGKKAETPVLVGDSATVTRDGDRVRVTSQHGLTVDCNLRYDVCALDITGWHFGRTGGLLGTYDNEPANDLALPTGELTGPDNLEGFADAWRVGRKQCRPANHAETAAAKHVDRGLAREAQALCASYFLDSDSSLAPCFPRVDPAPFRALCEADVKQQANSPARDRALCAPAAAYVEMCHRAGMELWVPQFCVRCDLPDGNVLAAGEVKLFKGTAPQSADVVFVVEQAACLRSLPVEELALKLDVALKRQGLTANRFAVVGFGGNETETFRAPHAISTEGQTWITGRHLDKAFDGLSMSADEPSPTAVQDAYDALWYAARLPFRAGVSKTLVLVACHECSGDASEQANSFSDAVDMLTDGDFSLHVLEPRAVRLRKAKMSRAKSGKAAAKAAVKEGRIFGADRQGVFTPRNVKSLQPSDQLKQVSMSKDLCTPLALETNGTVFNLDRMSNVALGDGPAIPVLNKRFLDVWSRRVAAHAQPANCQRCGCVADQDGSGRAICQNCLSPSLAQDLKEWDELTGEDDYDAEVEVEMDFPEYSDEDTDITKI</sequence>
<dbReference type="Gene3D" id="2.20.80.10">
    <property type="entry name" value="Lipovitellin-phosvitin complex, chain A, domain 4"/>
    <property type="match status" value="1"/>
</dbReference>
<dbReference type="InterPro" id="IPR001747">
    <property type="entry name" value="Vitellogenin_N"/>
</dbReference>
<dbReference type="Pfam" id="PF00094">
    <property type="entry name" value="VWD"/>
    <property type="match status" value="1"/>
</dbReference>
<protein>
    <submittedName>
        <fullName evidence="13">Apolipophorin</fullName>
    </submittedName>
</protein>
<dbReference type="PROSITE" id="PS51211">
    <property type="entry name" value="VITELLOGENIN"/>
    <property type="match status" value="1"/>
</dbReference>
<evidence type="ECO:0000259" key="11">
    <source>
        <dbReference type="PROSITE" id="PS51211"/>
    </source>
</evidence>
<dbReference type="Gene3D" id="1.25.10.20">
    <property type="entry name" value="Vitellinogen, superhelical"/>
    <property type="match status" value="1"/>
</dbReference>
<keyword evidence="9" id="KW-0325">Glycoprotein</keyword>
<keyword evidence="4" id="KW-0732">Signal</keyword>
<proteinExistence type="predicted"/>
<dbReference type="SMART" id="SM00216">
    <property type="entry name" value="VWD"/>
    <property type="match status" value="1"/>
</dbReference>
<evidence type="ECO:0000256" key="1">
    <source>
        <dbReference type="ARBA" id="ARBA00004613"/>
    </source>
</evidence>
<dbReference type="Pfam" id="PF01347">
    <property type="entry name" value="Vitellogenin_N"/>
    <property type="match status" value="1"/>
</dbReference>
<dbReference type="Pfam" id="PF06448">
    <property type="entry name" value="DUF1081"/>
    <property type="match status" value="1"/>
</dbReference>
<keyword evidence="6" id="KW-0445">Lipid transport</keyword>